<dbReference type="EMBL" id="KZ825312">
    <property type="protein sequence ID" value="RAH50821.1"/>
    <property type="molecule type" value="Genomic_DNA"/>
</dbReference>
<protein>
    <submittedName>
        <fullName evidence="1">Uncharacterized protein</fullName>
    </submittedName>
</protein>
<name>A0ACD1GP38_9EURO</name>
<organism evidence="1 2">
    <name type="scientific">Aspergillus brunneoviolaceus CBS 621.78</name>
    <dbReference type="NCBI Taxonomy" id="1450534"/>
    <lineage>
        <taxon>Eukaryota</taxon>
        <taxon>Fungi</taxon>
        <taxon>Dikarya</taxon>
        <taxon>Ascomycota</taxon>
        <taxon>Pezizomycotina</taxon>
        <taxon>Eurotiomycetes</taxon>
        <taxon>Eurotiomycetidae</taxon>
        <taxon>Eurotiales</taxon>
        <taxon>Aspergillaceae</taxon>
        <taxon>Aspergillus</taxon>
        <taxon>Aspergillus subgen. Circumdati</taxon>
    </lineage>
</organism>
<accession>A0ACD1GP38</accession>
<gene>
    <name evidence="1" type="ORF">BO95DRAFT_438081</name>
</gene>
<reference evidence="1" key="1">
    <citation type="submission" date="2018-02" db="EMBL/GenBank/DDBJ databases">
        <title>The genomes of Aspergillus section Nigri reveals drivers in fungal speciation.</title>
        <authorList>
            <consortium name="DOE Joint Genome Institute"/>
            <person name="Vesth T.C."/>
            <person name="Nybo J."/>
            <person name="Theobald S."/>
            <person name="Brandl J."/>
            <person name="Frisvad J.C."/>
            <person name="Nielsen K.F."/>
            <person name="Lyhne E.K."/>
            <person name="Kogle M.E."/>
            <person name="Kuo A."/>
            <person name="Riley R."/>
            <person name="Clum A."/>
            <person name="Nolan M."/>
            <person name="Lipzen A."/>
            <person name="Salamov A."/>
            <person name="Henrissat B."/>
            <person name="Wiebenga A."/>
            <person name="De vries R.P."/>
            <person name="Grigoriev I.V."/>
            <person name="Mortensen U.H."/>
            <person name="Andersen M.R."/>
            <person name="Baker S.E."/>
        </authorList>
    </citation>
    <scope>NUCLEOTIDE SEQUENCE</scope>
    <source>
        <strain evidence="1">CBS 621.78</strain>
    </source>
</reference>
<dbReference type="Proteomes" id="UP000249057">
    <property type="component" value="Unassembled WGS sequence"/>
</dbReference>
<evidence type="ECO:0000313" key="2">
    <source>
        <dbReference type="Proteomes" id="UP000249057"/>
    </source>
</evidence>
<sequence length="88" mass="10169">MKRAIKVPWLQHYGSLLVSITPRPPRLIGAAFFHPYKILNPALHHRIFRCCLAKLSNPEFPRTWHTHTHQSFDLLLLMFPSAVAIAKC</sequence>
<proteinExistence type="predicted"/>
<evidence type="ECO:0000313" key="1">
    <source>
        <dbReference type="EMBL" id="RAH50821.1"/>
    </source>
</evidence>
<keyword evidence="2" id="KW-1185">Reference proteome</keyword>